<dbReference type="GO" id="GO:0046872">
    <property type="term" value="F:metal ion binding"/>
    <property type="evidence" value="ECO:0007669"/>
    <property type="project" value="UniProtKB-KW"/>
</dbReference>
<proteinExistence type="inferred from homology"/>
<dbReference type="PROSITE" id="PS00444">
    <property type="entry name" value="POLYPRENYL_SYNTHASE_2"/>
    <property type="match status" value="1"/>
</dbReference>
<dbReference type="Gene3D" id="1.10.600.10">
    <property type="entry name" value="Farnesyl Diphosphate Synthase"/>
    <property type="match status" value="1"/>
</dbReference>
<dbReference type="PANTHER" id="PTHR12001:SF85">
    <property type="entry name" value="SHORT CHAIN ISOPRENYL DIPHOSPHATE SYNTHASE"/>
    <property type="match status" value="1"/>
</dbReference>
<dbReference type="GO" id="GO:0004659">
    <property type="term" value="F:prenyltransferase activity"/>
    <property type="evidence" value="ECO:0007669"/>
    <property type="project" value="InterPro"/>
</dbReference>
<dbReference type="SFLD" id="SFLDS00005">
    <property type="entry name" value="Isoprenoid_Synthase_Type_I"/>
    <property type="match status" value="1"/>
</dbReference>
<dbReference type="PANTHER" id="PTHR12001">
    <property type="entry name" value="GERANYLGERANYL PYROPHOSPHATE SYNTHASE"/>
    <property type="match status" value="1"/>
</dbReference>
<evidence type="ECO:0000256" key="3">
    <source>
        <dbReference type="ARBA" id="ARBA00022679"/>
    </source>
</evidence>
<keyword evidence="5" id="KW-0460">Magnesium</keyword>
<evidence type="ECO:0000256" key="6">
    <source>
        <dbReference type="RuleBase" id="RU004466"/>
    </source>
</evidence>
<keyword evidence="4" id="KW-0479">Metal-binding</keyword>
<name>A0A7H2BBS0_9MICC</name>
<dbReference type="AlphaFoldDB" id="A0A7H2BBS0"/>
<dbReference type="InterPro" id="IPR000092">
    <property type="entry name" value="Polyprenyl_synt"/>
</dbReference>
<accession>A0A7H2BBS0</accession>
<dbReference type="InterPro" id="IPR033749">
    <property type="entry name" value="Polyprenyl_synt_CS"/>
</dbReference>
<organism evidence="7 8">
    <name type="scientific">Rothia terrae</name>
    <dbReference type="NCBI Taxonomy" id="396015"/>
    <lineage>
        <taxon>Bacteria</taxon>
        <taxon>Bacillati</taxon>
        <taxon>Actinomycetota</taxon>
        <taxon>Actinomycetes</taxon>
        <taxon>Micrococcales</taxon>
        <taxon>Micrococcaceae</taxon>
        <taxon>Rothia</taxon>
    </lineage>
</organism>
<dbReference type="InterPro" id="IPR008949">
    <property type="entry name" value="Isoprenoid_synthase_dom_sf"/>
</dbReference>
<reference evidence="7 8" key="1">
    <citation type="submission" date="2020-09" db="EMBL/GenBank/DDBJ databases">
        <title>Investigation of environmental microbes.</title>
        <authorList>
            <person name="Ou Y."/>
            <person name="Kang Q."/>
        </authorList>
    </citation>
    <scope>NUCLEOTIDE SEQUENCE [LARGE SCALE GENOMIC DNA]</scope>
    <source>
        <strain evidence="7 8">KJZ-14</strain>
    </source>
</reference>
<evidence type="ECO:0000256" key="4">
    <source>
        <dbReference type="ARBA" id="ARBA00022723"/>
    </source>
</evidence>
<evidence type="ECO:0000313" key="8">
    <source>
        <dbReference type="Proteomes" id="UP000516404"/>
    </source>
</evidence>
<dbReference type="RefSeq" id="WP_190724066.1">
    <property type="nucleotide sequence ID" value="NZ_CP061539.1"/>
</dbReference>
<dbReference type="GO" id="GO:0008299">
    <property type="term" value="P:isoprenoid biosynthetic process"/>
    <property type="evidence" value="ECO:0007669"/>
    <property type="project" value="InterPro"/>
</dbReference>
<dbReference type="EMBL" id="CP061539">
    <property type="protein sequence ID" value="QNV37116.1"/>
    <property type="molecule type" value="Genomic_DNA"/>
</dbReference>
<comment type="cofactor">
    <cofactor evidence="1">
        <name>Mg(2+)</name>
        <dbReference type="ChEBI" id="CHEBI:18420"/>
    </cofactor>
</comment>
<dbReference type="SUPFAM" id="SSF48576">
    <property type="entry name" value="Terpenoid synthases"/>
    <property type="match status" value="1"/>
</dbReference>
<dbReference type="KEGG" id="rter:IDM49_07595"/>
<sequence length="375" mass="40199">MTANTNDAGYQSSIQAEQAEFIAALESQMHDFFASQRTVVEQVSPDALPLLNFIESLSTGGKRLRALLCYWGWRGAGGATLASEVVRAGLAIELFQTAALIHDDIIDNSDTRRGAPAVHKRFEAMHTENRWAGSVADFGVAGAILSGDLCLSMSETAFSSVGQAGAWGTYAREVFDVMRAEVMAGQYLDILAEVEDAADPDTAFQRAERVIRYKSAKYSCEHPLVLGGALASGATAGKPSTLLQDFSNFALPLGEGFQMRDDILGVFGEPEVTGKPAGDDLREGKRTVLIALTEKNSTAQQVQLLNSSLGSPNLSLEKVQELQQLISGSGALAEVEQLIDDKRAVVSSELEKMSVADDVRFALGQIAVKALHRLS</sequence>
<dbReference type="CDD" id="cd00685">
    <property type="entry name" value="Trans_IPPS_HT"/>
    <property type="match status" value="1"/>
</dbReference>
<dbReference type="PROSITE" id="PS00723">
    <property type="entry name" value="POLYPRENYL_SYNTHASE_1"/>
    <property type="match status" value="1"/>
</dbReference>
<dbReference type="Pfam" id="PF00348">
    <property type="entry name" value="polyprenyl_synt"/>
    <property type="match status" value="1"/>
</dbReference>
<evidence type="ECO:0000256" key="5">
    <source>
        <dbReference type="ARBA" id="ARBA00022842"/>
    </source>
</evidence>
<keyword evidence="3 6" id="KW-0808">Transferase</keyword>
<protein>
    <submittedName>
        <fullName evidence="7">Polyprenyl synthetase family protein</fullName>
    </submittedName>
</protein>
<comment type="similarity">
    <text evidence="2 6">Belongs to the FPP/GGPP synthase family.</text>
</comment>
<dbReference type="Proteomes" id="UP000516404">
    <property type="component" value="Chromosome"/>
</dbReference>
<evidence type="ECO:0000256" key="1">
    <source>
        <dbReference type="ARBA" id="ARBA00001946"/>
    </source>
</evidence>
<gene>
    <name evidence="7" type="ORF">IDM49_07595</name>
</gene>
<evidence type="ECO:0000256" key="2">
    <source>
        <dbReference type="ARBA" id="ARBA00006706"/>
    </source>
</evidence>
<dbReference type="GeneID" id="96624100"/>
<keyword evidence="8" id="KW-1185">Reference proteome</keyword>
<evidence type="ECO:0000313" key="7">
    <source>
        <dbReference type="EMBL" id="QNV37116.1"/>
    </source>
</evidence>